<proteinExistence type="predicted"/>
<dbReference type="STRING" id="1121895.GCA_000378485_01670"/>
<organism evidence="2 3">
    <name type="scientific">Flavobacterium rivuli WB 3.3-2 = DSM 21788</name>
    <dbReference type="NCBI Taxonomy" id="1121895"/>
    <lineage>
        <taxon>Bacteria</taxon>
        <taxon>Pseudomonadati</taxon>
        <taxon>Bacteroidota</taxon>
        <taxon>Flavobacteriia</taxon>
        <taxon>Flavobacteriales</taxon>
        <taxon>Flavobacteriaceae</taxon>
        <taxon>Flavobacterium</taxon>
    </lineage>
</organism>
<reference evidence="2 3" key="1">
    <citation type="submission" date="2013-09" db="EMBL/GenBank/DDBJ databases">
        <authorList>
            <person name="Zeng Z."/>
            <person name="Chen C."/>
        </authorList>
    </citation>
    <scope>NUCLEOTIDE SEQUENCE [LARGE SCALE GENOMIC DNA]</scope>
    <source>
        <strain evidence="2 3">WB 3.3-2</strain>
    </source>
</reference>
<feature type="transmembrane region" description="Helical" evidence="1">
    <location>
        <begin position="6"/>
        <end position="26"/>
    </location>
</feature>
<accession>A0A0A2M0N5</accession>
<dbReference type="eggNOG" id="ENOG5033AVW">
    <property type="taxonomic scope" value="Bacteria"/>
</dbReference>
<evidence type="ECO:0000313" key="3">
    <source>
        <dbReference type="Proteomes" id="UP000030152"/>
    </source>
</evidence>
<name>A0A0A2M0N5_9FLAO</name>
<evidence type="ECO:0000313" key="2">
    <source>
        <dbReference type="EMBL" id="KGO85033.1"/>
    </source>
</evidence>
<evidence type="ECO:0000256" key="1">
    <source>
        <dbReference type="SAM" id="Phobius"/>
    </source>
</evidence>
<protein>
    <submittedName>
        <fullName evidence="2">Membrane protein</fullName>
    </submittedName>
</protein>
<sequence>MFSTGQLIFAVAFIIVFVTVLIFVYRKDFVVHKKYYKGTYRILIAFLAFIAVLFAIKLLTKDNS</sequence>
<keyword evidence="3" id="KW-1185">Reference proteome</keyword>
<keyword evidence="1" id="KW-0472">Membrane</keyword>
<feature type="transmembrane region" description="Helical" evidence="1">
    <location>
        <begin position="38"/>
        <end position="59"/>
    </location>
</feature>
<comment type="caution">
    <text evidence="2">The sequence shown here is derived from an EMBL/GenBank/DDBJ whole genome shotgun (WGS) entry which is preliminary data.</text>
</comment>
<keyword evidence="1" id="KW-1133">Transmembrane helix</keyword>
<dbReference type="Proteomes" id="UP000030152">
    <property type="component" value="Unassembled WGS sequence"/>
</dbReference>
<gene>
    <name evidence="2" type="ORF">Q765_18655</name>
</gene>
<dbReference type="AlphaFoldDB" id="A0A0A2M0N5"/>
<dbReference type="EMBL" id="JRLX01000029">
    <property type="protein sequence ID" value="KGO85033.1"/>
    <property type="molecule type" value="Genomic_DNA"/>
</dbReference>
<keyword evidence="1" id="KW-0812">Transmembrane</keyword>